<evidence type="ECO:0000313" key="1">
    <source>
        <dbReference type="EMBL" id="GAW84735.1"/>
    </source>
</evidence>
<dbReference type="OrthoDB" id="10321854at2759"/>
<sequence length="316" mass="36535">MPIDMGNDVLNELTSKQKYAIFDKAEDTCDDSHIQQYVAKLLDTYPQLINISNKIRNALCFAYNKHMTGEFKSTDCDYLYFWLGDKIYYNIKYILNFTSVIDVIKFTLQSKGGLSICEFDKYNIDPEYFMDTKELFDYSKDYDKLEHVITESNGSCSGDYTKILSNYVTKYNMFIFSCNNNPEERRPCEHIKEFFKDKYPEKFSALSCNSQYNNYKSVTQKQDHRGVAESRVKTLEQTTVKQPQELPRSGVPTDPYEDTNRDNLNHLNSEFHPSDIKDPKQSAIIDLSDSSSSNNMVMPPLVIGITVLSIILCKVT</sequence>
<protein>
    <submittedName>
        <fullName evidence="1">Variable surface protein</fullName>
    </submittedName>
</protein>
<dbReference type="Pfam" id="PF05795">
    <property type="entry name" value="Plasmodium_Vir"/>
    <property type="match status" value="1"/>
</dbReference>
<proteinExistence type="predicted"/>
<dbReference type="InterPro" id="IPR008780">
    <property type="entry name" value="Plasmodium_Vir"/>
</dbReference>
<dbReference type="Proteomes" id="UP000195521">
    <property type="component" value="Unassembled WGS sequence"/>
</dbReference>
<dbReference type="RefSeq" id="XP_028547324.1">
    <property type="nucleotide sequence ID" value="XM_028691523.1"/>
</dbReference>
<accession>A0A1Y1JTG5</accession>
<dbReference type="EMBL" id="BDQF01000716">
    <property type="protein sequence ID" value="GAW84735.1"/>
    <property type="molecule type" value="Genomic_DNA"/>
</dbReference>
<dbReference type="AlphaFoldDB" id="A0A1Y1JTG5"/>
<comment type="caution">
    <text evidence="1">The sequence shown here is derived from an EMBL/GenBank/DDBJ whole genome shotgun (WGS) entry which is preliminary data.</text>
</comment>
<evidence type="ECO:0000313" key="2">
    <source>
        <dbReference type="Proteomes" id="UP000195521"/>
    </source>
</evidence>
<organism evidence="1 2">
    <name type="scientific">Plasmodium gonderi</name>
    <dbReference type="NCBI Taxonomy" id="77519"/>
    <lineage>
        <taxon>Eukaryota</taxon>
        <taxon>Sar</taxon>
        <taxon>Alveolata</taxon>
        <taxon>Apicomplexa</taxon>
        <taxon>Aconoidasida</taxon>
        <taxon>Haemosporida</taxon>
        <taxon>Plasmodiidae</taxon>
        <taxon>Plasmodium</taxon>
        <taxon>Plasmodium (Plasmodium)</taxon>
    </lineage>
</organism>
<name>A0A1Y1JTG5_PLAGO</name>
<keyword evidence="2" id="KW-1185">Reference proteome</keyword>
<gene>
    <name evidence="1" type="ORF">PGO_004680</name>
</gene>
<reference evidence="2" key="1">
    <citation type="submission" date="2017-04" db="EMBL/GenBank/DDBJ databases">
        <title>Plasmodium gonderi genome.</title>
        <authorList>
            <person name="Arisue N."/>
            <person name="Honma H."/>
            <person name="Kawai S."/>
            <person name="Tougan T."/>
            <person name="Tanabe K."/>
            <person name="Horii T."/>
        </authorList>
    </citation>
    <scope>NUCLEOTIDE SEQUENCE [LARGE SCALE GENOMIC DNA]</scope>
    <source>
        <strain evidence="2">ATCC 30045</strain>
    </source>
</reference>
<feature type="non-terminal residue" evidence="1">
    <location>
        <position position="316"/>
    </location>
</feature>
<dbReference type="GeneID" id="39745543"/>